<evidence type="ECO:0000259" key="3">
    <source>
        <dbReference type="PROSITE" id="PS50103"/>
    </source>
</evidence>
<evidence type="ECO:0000256" key="1">
    <source>
        <dbReference type="PROSITE-ProRule" id="PRU00723"/>
    </source>
</evidence>
<feature type="zinc finger region" description="C3H1-type" evidence="1">
    <location>
        <begin position="1447"/>
        <end position="1469"/>
    </location>
</feature>
<dbReference type="GO" id="GO:0008270">
    <property type="term" value="F:zinc ion binding"/>
    <property type="evidence" value="ECO:0007669"/>
    <property type="project" value="UniProtKB-KW"/>
</dbReference>
<dbReference type="Pfam" id="PF15376">
    <property type="entry name" value="DUF4603"/>
    <property type="match status" value="1"/>
</dbReference>
<dbReference type="PROSITE" id="PS50103">
    <property type="entry name" value="ZF_C3H1"/>
    <property type="match status" value="2"/>
</dbReference>
<gene>
    <name evidence="4" type="ORF">SK128_009487</name>
</gene>
<keyword evidence="1" id="KW-0863">Zinc-finger</keyword>
<evidence type="ECO:0000313" key="4">
    <source>
        <dbReference type="EMBL" id="KAK7075839.1"/>
    </source>
</evidence>
<feature type="compositionally biased region" description="Basic and acidic residues" evidence="2">
    <location>
        <begin position="273"/>
        <end position="287"/>
    </location>
</feature>
<dbReference type="Gene3D" id="4.10.1000.10">
    <property type="entry name" value="Zinc finger, CCCH-type"/>
    <property type="match status" value="1"/>
</dbReference>
<feature type="compositionally biased region" description="Basic and acidic residues" evidence="2">
    <location>
        <begin position="355"/>
        <end position="380"/>
    </location>
</feature>
<dbReference type="Pfam" id="PF14608">
    <property type="entry name" value="zf-CCCH_2"/>
    <property type="match status" value="1"/>
</dbReference>
<dbReference type="InterPro" id="IPR027871">
    <property type="entry name" value="DUF4603"/>
</dbReference>
<feature type="region of interest" description="Disordered" evidence="2">
    <location>
        <begin position="1517"/>
        <end position="1537"/>
    </location>
</feature>
<dbReference type="PANTHER" id="PTHR17611:SF3">
    <property type="entry name" value="DNA SEGMENT, CHR 5, ERATO DOI 579, EXPRESSED"/>
    <property type="match status" value="1"/>
</dbReference>
<feature type="region of interest" description="Disordered" evidence="2">
    <location>
        <begin position="738"/>
        <end position="785"/>
    </location>
</feature>
<proteinExistence type="predicted"/>
<keyword evidence="1" id="KW-0479">Metal-binding</keyword>
<keyword evidence="5" id="KW-1185">Reference proteome</keyword>
<protein>
    <recommendedName>
        <fullName evidence="3">C3H1-type domain-containing protein</fullName>
    </recommendedName>
</protein>
<feature type="compositionally biased region" description="Basic and acidic residues" evidence="2">
    <location>
        <begin position="1037"/>
        <end position="1049"/>
    </location>
</feature>
<name>A0AAN8XAC7_HALRR</name>
<dbReference type="InterPro" id="IPR000571">
    <property type="entry name" value="Znf_CCCH"/>
</dbReference>
<feature type="compositionally biased region" description="Basic and acidic residues" evidence="2">
    <location>
        <begin position="1606"/>
        <end position="1626"/>
    </location>
</feature>
<feature type="zinc finger region" description="C3H1-type" evidence="1">
    <location>
        <begin position="1418"/>
        <end position="1444"/>
    </location>
</feature>
<dbReference type="Pfam" id="PF00642">
    <property type="entry name" value="zf-CCCH"/>
    <property type="match status" value="1"/>
</dbReference>
<dbReference type="EMBL" id="JAXCGZ010010072">
    <property type="protein sequence ID" value="KAK7075839.1"/>
    <property type="molecule type" value="Genomic_DNA"/>
</dbReference>
<feature type="domain" description="C3H1-type" evidence="3">
    <location>
        <begin position="1418"/>
        <end position="1444"/>
    </location>
</feature>
<feature type="region of interest" description="Disordered" evidence="2">
    <location>
        <begin position="345"/>
        <end position="389"/>
    </location>
</feature>
<feature type="compositionally biased region" description="Basic residues" evidence="2">
    <location>
        <begin position="1561"/>
        <end position="1576"/>
    </location>
</feature>
<feature type="domain" description="C3H1-type" evidence="3">
    <location>
        <begin position="1447"/>
        <end position="1469"/>
    </location>
</feature>
<evidence type="ECO:0000256" key="2">
    <source>
        <dbReference type="SAM" id="MobiDB-lite"/>
    </source>
</evidence>
<dbReference type="Proteomes" id="UP001381693">
    <property type="component" value="Unassembled WGS sequence"/>
</dbReference>
<feature type="compositionally biased region" description="Polar residues" evidence="2">
    <location>
        <begin position="1587"/>
        <end position="1605"/>
    </location>
</feature>
<feature type="compositionally biased region" description="Polar residues" evidence="2">
    <location>
        <begin position="799"/>
        <end position="817"/>
    </location>
</feature>
<feature type="region of interest" description="Disordered" evidence="2">
    <location>
        <begin position="1029"/>
        <end position="1049"/>
    </location>
</feature>
<dbReference type="SMART" id="SM00356">
    <property type="entry name" value="ZnF_C3H1"/>
    <property type="match status" value="2"/>
</dbReference>
<organism evidence="4 5">
    <name type="scientific">Halocaridina rubra</name>
    <name type="common">Hawaiian red shrimp</name>
    <dbReference type="NCBI Taxonomy" id="373956"/>
    <lineage>
        <taxon>Eukaryota</taxon>
        <taxon>Metazoa</taxon>
        <taxon>Ecdysozoa</taxon>
        <taxon>Arthropoda</taxon>
        <taxon>Crustacea</taxon>
        <taxon>Multicrustacea</taxon>
        <taxon>Malacostraca</taxon>
        <taxon>Eumalacostraca</taxon>
        <taxon>Eucarida</taxon>
        <taxon>Decapoda</taxon>
        <taxon>Pleocyemata</taxon>
        <taxon>Caridea</taxon>
        <taxon>Atyoidea</taxon>
        <taxon>Atyidae</taxon>
        <taxon>Halocaridina</taxon>
    </lineage>
</organism>
<dbReference type="PANTHER" id="PTHR17611">
    <property type="entry name" value="DNA SEGMENT, CHR 5, ERATO DOI 579, EXPRESSED"/>
    <property type="match status" value="1"/>
</dbReference>
<feature type="region of interest" description="Disordered" evidence="2">
    <location>
        <begin position="264"/>
        <end position="287"/>
    </location>
</feature>
<feature type="region of interest" description="Disordered" evidence="2">
    <location>
        <begin position="1555"/>
        <end position="1626"/>
    </location>
</feature>
<sequence length="1626" mass="182508">MKLVRCEWAPSLVVEWLCGELEERGIPGPTYAHTLLSLLHHHYCPHPAPPTPIATTCSSNISGRYHHPLSRRYLDDFDLRDLDLDDLLGHTPHPDADLPDIASFTAQQRGGSRRARKRHKVRQKQRVLTSEQLQKVAAIQCLMSASDERYDLENLVEELCTRLKTAAENKHHNVENNTLSRGKKDKVDELADLQESCNESEEYASSSTPEEQAEKYYAAFPPLSGACKENCTHEEIWKSGDALCSCVWEGRKLQMSLPTASTKMPRTFRKKCRDKEKRKEMEGKSEGKDICDVSRRHHVSFTWHSASKHKEAIMNESYDTDSASEAERGVERRRKRFVGPLLDEDIGEGYIGDTSSRESSEDRDKGEQEPGKLKDDRNEKGSSGISSNKVKISQEEWECMGEFLIRAVDSDGSKIQEGCGNRLFERGSTSGGTSGSSSDIETFAVTNLDQDAESVRQLERKISDSVAQVWGQAGESLGHGRGEHVWDPPATQELTFYTTIWGFERPNQYVSKETIGVFQSSELHDSQGSVLIEDHLPLSCTRWDHKRVWESDKRQLIQEDPLKHPLIQEDPLKHPLIQEDPLKHQLIQEDPLLCSITSESSPNEAKDCNTENALFHMNSQLEKSVWSDCNANDICGAEGTPACREGLHVDHIVTLNTNNCPLVSDIENSLCESYLKLGLENLWENTLGLESIFADLSLSNNNAEHINENHSVEDVPNNPTDSEHEKMMALVEDVCKSYESQEENAAEGALKPLPIGPSGPQADLKHTESSGFSMVVPRSKSEELQNSIDQMPESISLSLDNSMSHAGNSGNMDTLPTGQEEENLLTSPRTHFRPIRQESLGSTADDHYEDGTMFVINSERPDLPFQRTSSGALFLESDLLEGSPKKYMVYKEPAPKIIHTEDEPEPVSTENIIGIALVPKFKVVNNEKFCQTEEESGAPLPNRDLKWRKNSSQEKIIYVDRLMCNDDKDQDPDVFEFQNHDFPEESGLARLWRNDPHSSEVSQARNIWQIKVDGGHDTWSLISDLEQTGGASSQGAWHDKDSDAATAWSKEDPFQTSLTIENSRKSGAMVIPSSLASLWHHTSPPSSPPNSTSDHRNLEALWAGFKPPYNEESSLDNKSSRMYIITNPNTHIPGKMQDSCHVMSLSEVGTWKQFSTTKDCNQRDNLCKEKLLRNSQNTNHKNAEVMEENSRTLSLDQSSENPALCTKLRLEVDQEADELLGAVHAQTVNDITQSCMNAAVFSSNSFRELSCNSSPRPLHERMKKSSNFISGQKRDQVHHTNKEVGEQQEDLDDLAPGWEFNDGFEWEHQPSLLDEEEDGADFAFDDDDGEGGELLVYETADGTTFTIPVEYLDDSLYDQIFGTTPSDNQALGGSLPDLPSGHPNKIHFSSELEEEWKKSGIPYKVQLPRKHRPGRWLPPSRRPCTFFMEGSCRRNDCKFSHDLASITCRFWEEGSCLKGITCPFLHGYPVRRRRNKSEGAAYIAKEKRDHHGSGFEIDSEMDFPTLGSSCESKSGFTEERISASGGGSYHRSTAKKKKRKFIAITKNVLGEGRSAEAERALRRRLHTRRERRRRNTHVAAGEGGESTVPSTATNASSKPRNTNSRRLAERHRASASGHDDGTVSDY</sequence>
<comment type="caution">
    <text evidence="4">The sequence shown here is derived from an EMBL/GenBank/DDBJ whole genome shotgun (WGS) entry which is preliminary data.</text>
</comment>
<evidence type="ECO:0000313" key="5">
    <source>
        <dbReference type="Proteomes" id="UP001381693"/>
    </source>
</evidence>
<keyword evidence="1" id="KW-0862">Zinc</keyword>
<feature type="region of interest" description="Disordered" evidence="2">
    <location>
        <begin position="799"/>
        <end position="818"/>
    </location>
</feature>
<reference evidence="4 5" key="1">
    <citation type="submission" date="2023-11" db="EMBL/GenBank/DDBJ databases">
        <title>Halocaridina rubra genome assembly.</title>
        <authorList>
            <person name="Smith C."/>
        </authorList>
    </citation>
    <scope>NUCLEOTIDE SEQUENCE [LARGE SCALE GENOMIC DNA]</scope>
    <source>
        <strain evidence="4">EP-1</strain>
        <tissue evidence="4">Whole</tissue>
    </source>
</reference>
<accession>A0AAN8XAC7</accession>